<dbReference type="InterPro" id="IPR002397">
    <property type="entry name" value="Cyt_P450_B"/>
</dbReference>
<keyword evidence="3" id="KW-1185">Reference proteome</keyword>
<evidence type="ECO:0000256" key="1">
    <source>
        <dbReference type="ARBA" id="ARBA00010617"/>
    </source>
</evidence>
<evidence type="ECO:0000313" key="2">
    <source>
        <dbReference type="EMBL" id="NJP66273.1"/>
    </source>
</evidence>
<dbReference type="PRINTS" id="PR00359">
    <property type="entry name" value="BP450"/>
</dbReference>
<gene>
    <name evidence="2" type="ORF">HCJ92_08200</name>
</gene>
<comment type="similarity">
    <text evidence="1">Belongs to the cytochrome P450 family.</text>
</comment>
<protein>
    <submittedName>
        <fullName evidence="2">Cytochrome P450</fullName>
    </submittedName>
</protein>
<dbReference type="EMBL" id="JAAVJB010000043">
    <property type="protein sequence ID" value="NJP66273.1"/>
    <property type="molecule type" value="Genomic_DNA"/>
</dbReference>
<dbReference type="Proteomes" id="UP000746503">
    <property type="component" value="Unassembled WGS sequence"/>
</dbReference>
<dbReference type="RefSeq" id="WP_167932799.1">
    <property type="nucleotide sequence ID" value="NZ_JAAVJB010000043.1"/>
</dbReference>
<dbReference type="PANTHER" id="PTHR46696:SF1">
    <property type="entry name" value="CYTOCHROME P450 YJIB-RELATED"/>
    <property type="match status" value="1"/>
</dbReference>
<name>A0ABX1ANP9_9ACTN</name>
<dbReference type="Gene3D" id="1.10.630.10">
    <property type="entry name" value="Cytochrome P450"/>
    <property type="match status" value="1"/>
</dbReference>
<sequence length="422" mass="45849">MNDTPLVELPESHLDAPRLGDPRYATEPAQIFTELRSRYGAVAPVLLTGDVPAWLVLGHRELQHVTADTATFTRNVARWRLGPRLPGDWPLWPMLGGGEGGAALLYTEGEEHRHRAAAVAHALDGDLLEFRSRCEQFAEELVESFAADGEADLMSAYALRLPIMAVGWAMGFPPERSNELLESVTTMLSGGPDAIDAQRRLRLIGLDLVAETRRAPGNNVAGRLATHPVKLTDQQLLEDLLVVATAGHQTTSNWIGNALRLMLTDPRYTDSFARGRLPVGQALREVLWEDTPTQVSAGRWTTRPVELGNARIPAGDMLLLGLSAANSDPAIRPLGGRALRGSQAYLSYSHGPHGCPNPAREMAESIAAAGIEVLLDSLPDLTLACPSEDLRWYPGVWIRGLQALPVTFTPSLYTGRAPDPWA</sequence>
<comment type="caution">
    <text evidence="2">The sequence shown here is derived from an EMBL/GenBank/DDBJ whole genome shotgun (WGS) entry which is preliminary data.</text>
</comment>
<reference evidence="2 3" key="1">
    <citation type="submission" date="2020-03" db="EMBL/GenBank/DDBJ databases">
        <title>Draft genome of Streptomyces sp. ventii, isolated from the Axial Seamount in the Pacific Ocean, and resequencing of the two type strains Streptomyces lonarensis strain NCL 716 and Streptomyces bohaiensis strain 11A07.</title>
        <authorList>
            <person name="Loughran R.M."/>
            <person name="Pfannmuller K.M."/>
            <person name="Wasson B.J."/>
            <person name="Deadmond M.C."/>
            <person name="Paddock B.E."/>
            <person name="Koyack M.J."/>
            <person name="Gallegos D.A."/>
            <person name="Mitchell E.A."/>
            <person name="Ushijima B."/>
            <person name="Saw J.H."/>
            <person name="Mcphail K.L."/>
            <person name="Videau P."/>
        </authorList>
    </citation>
    <scope>NUCLEOTIDE SEQUENCE [LARGE SCALE GENOMIC DNA]</scope>
    <source>
        <strain evidence="3">5675061</strain>
    </source>
</reference>
<organism evidence="2 3">
    <name type="scientific">Streptomyces spiramenti</name>
    <dbReference type="NCBI Taxonomy" id="2720606"/>
    <lineage>
        <taxon>Bacteria</taxon>
        <taxon>Bacillati</taxon>
        <taxon>Actinomycetota</taxon>
        <taxon>Actinomycetes</taxon>
        <taxon>Kitasatosporales</taxon>
        <taxon>Streptomycetaceae</taxon>
        <taxon>Streptomyces</taxon>
    </lineage>
</organism>
<accession>A0ABX1ANP9</accession>
<dbReference type="InterPro" id="IPR036396">
    <property type="entry name" value="Cyt_P450_sf"/>
</dbReference>
<proteinExistence type="inferred from homology"/>
<dbReference type="PANTHER" id="PTHR46696">
    <property type="entry name" value="P450, PUTATIVE (EUROFUNG)-RELATED"/>
    <property type="match status" value="1"/>
</dbReference>
<evidence type="ECO:0000313" key="3">
    <source>
        <dbReference type="Proteomes" id="UP000746503"/>
    </source>
</evidence>
<dbReference type="SUPFAM" id="SSF48264">
    <property type="entry name" value="Cytochrome P450"/>
    <property type="match status" value="1"/>
</dbReference>